<evidence type="ECO:0000313" key="3">
    <source>
        <dbReference type="Proteomes" id="UP000221165"/>
    </source>
</evidence>
<dbReference type="RefSeq" id="XP_067921155.1">
    <property type="nucleotide sequence ID" value="XM_068066870.1"/>
</dbReference>
<organism evidence="2 3">
    <name type="scientific">Cystoisospora suis</name>
    <dbReference type="NCBI Taxonomy" id="483139"/>
    <lineage>
        <taxon>Eukaryota</taxon>
        <taxon>Sar</taxon>
        <taxon>Alveolata</taxon>
        <taxon>Apicomplexa</taxon>
        <taxon>Conoidasida</taxon>
        <taxon>Coccidia</taxon>
        <taxon>Eucoccidiorida</taxon>
        <taxon>Eimeriorina</taxon>
        <taxon>Sarcocystidae</taxon>
        <taxon>Cystoisospora</taxon>
    </lineage>
</organism>
<evidence type="ECO:0000256" key="1">
    <source>
        <dbReference type="SAM" id="Phobius"/>
    </source>
</evidence>
<dbReference type="GeneID" id="94430081"/>
<dbReference type="AlphaFoldDB" id="A0A2C6KSY4"/>
<sequence>MPVSLSFNFTISMNNRRKKRSRLHEEDVRCSPVLSSFLSYSSILLCPFFLFSFSFPPFLFHFQIIFFNKMLDKIGFSPSFRLFSLYHLIPRCSSSRATSKDTKKNDFLAICLHVRRRGTCNGSSHLPITYLERETDDIRGWICR</sequence>
<evidence type="ECO:0000313" key="2">
    <source>
        <dbReference type="EMBL" id="PHJ19455.1"/>
    </source>
</evidence>
<keyword evidence="1" id="KW-0472">Membrane</keyword>
<reference evidence="2 3" key="1">
    <citation type="journal article" date="2017" name="Int. J. Parasitol.">
        <title>The genome of the protozoan parasite Cystoisospora suis and a reverse vaccinology approach to identify vaccine candidates.</title>
        <authorList>
            <person name="Palmieri N."/>
            <person name="Shrestha A."/>
            <person name="Ruttkowski B."/>
            <person name="Beck T."/>
            <person name="Vogl C."/>
            <person name="Tomley F."/>
            <person name="Blake D.P."/>
            <person name="Joachim A."/>
        </authorList>
    </citation>
    <scope>NUCLEOTIDE SEQUENCE [LARGE SCALE GENOMIC DNA]</scope>
    <source>
        <strain evidence="2 3">Wien I</strain>
    </source>
</reference>
<dbReference type="EMBL" id="MIGC01003435">
    <property type="protein sequence ID" value="PHJ19455.1"/>
    <property type="molecule type" value="Genomic_DNA"/>
</dbReference>
<proteinExistence type="predicted"/>
<feature type="transmembrane region" description="Helical" evidence="1">
    <location>
        <begin position="37"/>
        <end position="60"/>
    </location>
</feature>
<gene>
    <name evidence="2" type="ORF">CSUI_006717</name>
</gene>
<name>A0A2C6KSY4_9APIC</name>
<comment type="caution">
    <text evidence="2">The sequence shown here is derived from an EMBL/GenBank/DDBJ whole genome shotgun (WGS) entry which is preliminary data.</text>
</comment>
<keyword evidence="1" id="KW-0812">Transmembrane</keyword>
<protein>
    <recommendedName>
        <fullName evidence="4">Transmembrane protein</fullName>
    </recommendedName>
</protein>
<evidence type="ECO:0008006" key="4">
    <source>
        <dbReference type="Google" id="ProtNLM"/>
    </source>
</evidence>
<dbReference type="VEuPathDB" id="ToxoDB:CSUI_006717"/>
<accession>A0A2C6KSY4</accession>
<keyword evidence="3" id="KW-1185">Reference proteome</keyword>
<keyword evidence="1" id="KW-1133">Transmembrane helix</keyword>
<dbReference type="Proteomes" id="UP000221165">
    <property type="component" value="Unassembled WGS sequence"/>
</dbReference>